<dbReference type="Gene3D" id="3.90.182.10">
    <property type="entry name" value="Toxin - Anthrax Protective Antigen,domain 1"/>
    <property type="match status" value="2"/>
</dbReference>
<feature type="repeat" description="Filamin" evidence="5">
    <location>
        <begin position="826"/>
        <end position="870"/>
    </location>
</feature>
<dbReference type="GO" id="GO:0051015">
    <property type="term" value="F:actin filament binding"/>
    <property type="evidence" value="ECO:0007669"/>
    <property type="project" value="InterPro"/>
</dbReference>
<dbReference type="Gene3D" id="2.60.40.2030">
    <property type="match status" value="1"/>
</dbReference>
<dbReference type="PROSITE" id="PS51820">
    <property type="entry name" value="PA14"/>
    <property type="match status" value="2"/>
</dbReference>
<name>D8LIF9_ECTSI</name>
<dbReference type="Pfam" id="PF00630">
    <property type="entry name" value="Filamin"/>
    <property type="match status" value="3"/>
</dbReference>
<evidence type="ECO:0000256" key="1">
    <source>
        <dbReference type="ARBA" id="ARBA00022729"/>
    </source>
</evidence>
<evidence type="ECO:0008006" key="11">
    <source>
        <dbReference type="Google" id="ProtNLM"/>
    </source>
</evidence>
<dbReference type="SUPFAM" id="SSF141072">
    <property type="entry name" value="CalX-like"/>
    <property type="match status" value="1"/>
</dbReference>
<dbReference type="InterPro" id="IPR037524">
    <property type="entry name" value="PA14/GLEYA"/>
</dbReference>
<feature type="repeat" description="Filamin" evidence="5">
    <location>
        <begin position="879"/>
        <end position="982"/>
    </location>
</feature>
<dbReference type="InterPro" id="IPR017868">
    <property type="entry name" value="Filamin/ABP280_repeat-like"/>
</dbReference>
<dbReference type="GO" id="GO:0030036">
    <property type="term" value="P:actin cytoskeleton organization"/>
    <property type="evidence" value="ECO:0007669"/>
    <property type="project" value="InterPro"/>
</dbReference>
<dbReference type="InterPro" id="IPR038081">
    <property type="entry name" value="CalX-like_sf"/>
</dbReference>
<dbReference type="InterPro" id="IPR044801">
    <property type="entry name" value="Filamin"/>
</dbReference>
<feature type="compositionally biased region" description="Acidic residues" evidence="6">
    <location>
        <begin position="1580"/>
        <end position="1600"/>
    </location>
</feature>
<feature type="domain" description="EGF-like" evidence="7">
    <location>
        <begin position="102"/>
        <end position="135"/>
    </location>
</feature>
<dbReference type="Pfam" id="PF03160">
    <property type="entry name" value="Calx-beta"/>
    <property type="match status" value="1"/>
</dbReference>
<keyword evidence="4" id="KW-1015">Disulfide bond</keyword>
<feature type="region of interest" description="Disordered" evidence="6">
    <location>
        <begin position="1570"/>
        <end position="1616"/>
    </location>
</feature>
<gene>
    <name evidence="9" type="ORF">Esi_0022_0092</name>
</gene>
<feature type="repeat" description="Filamin" evidence="5">
    <location>
        <begin position="1120"/>
        <end position="1253"/>
    </location>
</feature>
<keyword evidence="10" id="KW-1185">Reference proteome</keyword>
<evidence type="ECO:0000256" key="2">
    <source>
        <dbReference type="ARBA" id="ARBA00022737"/>
    </source>
</evidence>
<feature type="repeat" description="Filamin" evidence="5">
    <location>
        <begin position="1610"/>
        <end position="1730"/>
    </location>
</feature>
<dbReference type="InterPro" id="IPR000742">
    <property type="entry name" value="EGF"/>
</dbReference>
<evidence type="ECO:0000313" key="10">
    <source>
        <dbReference type="Proteomes" id="UP000002630"/>
    </source>
</evidence>
<feature type="disulfide bond" evidence="4">
    <location>
        <begin position="125"/>
        <end position="134"/>
    </location>
</feature>
<dbReference type="InterPro" id="IPR003644">
    <property type="entry name" value="Calx_beta"/>
</dbReference>
<dbReference type="PANTHER" id="PTHR38537">
    <property type="entry name" value="JITTERBUG, ISOFORM N"/>
    <property type="match status" value="1"/>
</dbReference>
<evidence type="ECO:0000256" key="3">
    <source>
        <dbReference type="ARBA" id="ARBA00022837"/>
    </source>
</evidence>
<feature type="domain" description="PA14" evidence="8">
    <location>
        <begin position="561"/>
        <end position="714"/>
    </location>
</feature>
<dbReference type="GO" id="GO:0007154">
    <property type="term" value="P:cell communication"/>
    <property type="evidence" value="ECO:0007669"/>
    <property type="project" value="InterPro"/>
</dbReference>
<evidence type="ECO:0000256" key="6">
    <source>
        <dbReference type="SAM" id="MobiDB-lite"/>
    </source>
</evidence>
<dbReference type="SMART" id="SM00557">
    <property type="entry name" value="IG_FLMN"/>
    <property type="match status" value="5"/>
</dbReference>
<evidence type="ECO:0000259" key="7">
    <source>
        <dbReference type="PROSITE" id="PS50026"/>
    </source>
</evidence>
<keyword evidence="3" id="KW-0106">Calcium</keyword>
<dbReference type="Gene3D" id="2.60.40.10">
    <property type="entry name" value="Immunoglobulins"/>
    <property type="match status" value="8"/>
</dbReference>
<dbReference type="PANTHER" id="PTHR38537:SF8">
    <property type="entry name" value="FILAMIN-A"/>
    <property type="match status" value="1"/>
</dbReference>
<dbReference type="PROSITE" id="PS00022">
    <property type="entry name" value="EGF_1"/>
    <property type="match status" value="2"/>
</dbReference>
<dbReference type="Pfam" id="PF07691">
    <property type="entry name" value="PA14"/>
    <property type="match status" value="3"/>
</dbReference>
<dbReference type="InterPro" id="IPR014756">
    <property type="entry name" value="Ig_E-set"/>
</dbReference>
<evidence type="ECO:0000256" key="4">
    <source>
        <dbReference type="PROSITE-ProRule" id="PRU00076"/>
    </source>
</evidence>
<feature type="compositionally biased region" description="Polar residues" evidence="6">
    <location>
        <begin position="1044"/>
        <end position="1067"/>
    </location>
</feature>
<proteinExistence type="predicted"/>
<dbReference type="SUPFAM" id="SSF81296">
    <property type="entry name" value="E set domains"/>
    <property type="match status" value="6"/>
</dbReference>
<dbReference type="InterPro" id="IPR011658">
    <property type="entry name" value="PA14_dom"/>
</dbReference>
<organism evidence="9 10">
    <name type="scientific">Ectocarpus siliculosus</name>
    <name type="common">Brown alga</name>
    <name type="synonym">Conferva siliculosa</name>
    <dbReference type="NCBI Taxonomy" id="2880"/>
    <lineage>
        <taxon>Eukaryota</taxon>
        <taxon>Sar</taxon>
        <taxon>Stramenopiles</taxon>
        <taxon>Ochrophyta</taxon>
        <taxon>PX clade</taxon>
        <taxon>Phaeophyceae</taxon>
        <taxon>Ectocarpales</taxon>
        <taxon>Ectocarpaceae</taxon>
        <taxon>Ectocarpus</taxon>
    </lineage>
</organism>
<reference evidence="9 10" key="1">
    <citation type="journal article" date="2010" name="Nature">
        <title>The Ectocarpus genome and the independent evolution of multicellularity in brown algae.</title>
        <authorList>
            <person name="Cock J.M."/>
            <person name="Sterck L."/>
            <person name="Rouze P."/>
            <person name="Scornet D."/>
            <person name="Allen A.E."/>
            <person name="Amoutzias G."/>
            <person name="Anthouard V."/>
            <person name="Artiguenave F."/>
            <person name="Aury J.M."/>
            <person name="Badger J.H."/>
            <person name="Beszteri B."/>
            <person name="Billiau K."/>
            <person name="Bonnet E."/>
            <person name="Bothwell J.H."/>
            <person name="Bowler C."/>
            <person name="Boyen C."/>
            <person name="Brownlee C."/>
            <person name="Carrano C.J."/>
            <person name="Charrier B."/>
            <person name="Cho G.Y."/>
            <person name="Coelho S.M."/>
            <person name="Collen J."/>
            <person name="Corre E."/>
            <person name="Da Silva C."/>
            <person name="Delage L."/>
            <person name="Delaroque N."/>
            <person name="Dittami S.M."/>
            <person name="Doulbeau S."/>
            <person name="Elias M."/>
            <person name="Farnham G."/>
            <person name="Gachon C.M."/>
            <person name="Gschloessl B."/>
            <person name="Heesch S."/>
            <person name="Jabbari K."/>
            <person name="Jubin C."/>
            <person name="Kawai H."/>
            <person name="Kimura K."/>
            <person name="Kloareg B."/>
            <person name="Kupper F.C."/>
            <person name="Lang D."/>
            <person name="Le Bail A."/>
            <person name="Leblanc C."/>
            <person name="Lerouge P."/>
            <person name="Lohr M."/>
            <person name="Lopez P.J."/>
            <person name="Martens C."/>
            <person name="Maumus F."/>
            <person name="Michel G."/>
            <person name="Miranda-Saavedra D."/>
            <person name="Morales J."/>
            <person name="Moreau H."/>
            <person name="Motomura T."/>
            <person name="Nagasato C."/>
            <person name="Napoli C.A."/>
            <person name="Nelson D.R."/>
            <person name="Nyvall-Collen P."/>
            <person name="Peters A.F."/>
            <person name="Pommier C."/>
            <person name="Potin P."/>
            <person name="Poulain J."/>
            <person name="Quesneville H."/>
            <person name="Read B."/>
            <person name="Rensing S.A."/>
            <person name="Ritter A."/>
            <person name="Rousvoal S."/>
            <person name="Samanta M."/>
            <person name="Samson G."/>
            <person name="Schroeder D.C."/>
            <person name="Segurens B."/>
            <person name="Strittmatter M."/>
            <person name="Tonon T."/>
            <person name="Tregear J.W."/>
            <person name="Valentin K."/>
            <person name="von Dassow P."/>
            <person name="Yamagishi T."/>
            <person name="Van de Peer Y."/>
            <person name="Wincker P."/>
        </authorList>
    </citation>
    <scope>NUCLEOTIDE SEQUENCE [LARGE SCALE GENOMIC DNA]</scope>
    <source>
        <strain evidence="10">Ec32 / CCAP1310/4</strain>
    </source>
</reference>
<evidence type="ECO:0000313" key="9">
    <source>
        <dbReference type="EMBL" id="CBN79998.1"/>
    </source>
</evidence>
<evidence type="ECO:0000259" key="8">
    <source>
        <dbReference type="PROSITE" id="PS51820"/>
    </source>
</evidence>
<feature type="compositionally biased region" description="Polar residues" evidence="6">
    <location>
        <begin position="1367"/>
        <end position="1378"/>
    </location>
</feature>
<sequence>MEVQTRARTKFGDPFTTFVRERVNEGAPGTPTYPRLYEGVYPRQICPGMVGPVDDGMYYCLGKEHGYCDRRSGTCFCNVGYQGTSCQECSSTHYEQGGLCYPKLLCPSDCSEAGTCHHSNGTCSCLPHRVGDDCSSLYCSSVFSSRCTECTADGCTSCESGYYVDYLGGGVDCLPCNRHDPRCTECDEESCLECTDPLLLSIRRSGMRIDDPALPFDEMERELPHALEFGTKDPRYFASAEAFDVVANASSPLNETSVACAQGVFGDDSWACEGKTVSHRYEAFEDPSASAGAYAAAAYGTATTNGTVRVTVVRTGGGYGTVGVRYRLRHGTTDGADVSPHAFYTTSDELVFDPGVVELSILLGVHEDGEAETEEYFDLFLLEPWGGARLGSQQRTRVTILDAESNGTVTHHSTTSLLFDRDSSDGIIYEEETQCSGYDADDNDDSDVVVVVAGMLGNVTLVARDALGRLRGFGGDVFEAWVEVRGEEEGETNGVKGGSVSLDGYNASVGLESNGIPLTSPAAVEAATPAMVRVEDLGSGDYTVSYQVYSAGDYLLRAALCRPGGLTGRYTSDSFFQNQEFQRVDRVMNFTWGAGAIVGTATDFAGARWSGRIRPDYSETFEFELGTAVGGGDAARLWIDGAVIIDGFERGSGTVGDWEGTEEGLGGGGTGYVNLTAGTLHEIYVEYSERRGDASLYLAWSSPSVSRQIVPPMNLYWVRDLGSGGSPRVLAVRSALTSGEKSEAFGEGTVSAVAALPSTFTIVPRDAFGNLRVDEMDADVAPSDHFSVVLEAISYYNDEDGSTTLGGVYGAAGSGGAVVTGKLEFDAENGVFLVEYVPFVAGTHLLNVTFQEWLFEPEEHVKGSPFTVTVAPGEAFGRRSDAWGDALGSSSNANNGSLEAGVTASLGVRARDVVGNAVGEGGDELAVYAFHREVEAFTKGTVDDLGNGSYDVWITPTVAGPYFISLALEDQEVADSPYSVVVTPGDAYGPSSSAYGGGISTAVATLENVVYVQARDRWGNNLWGSGFNVTAELYLGDNAAAATNQGRNSTDPAASNETSSNTWSSYSGEDGEKPLVTFFGNGSGIALVTYVPREAGTSFLYVHVNDLQVAGSPFEVNVSAGPARGANATASGSALALATAGKNASFIIQARDGGANPAAEESEIHADEEGVGGTAGTTSSVFNVTLTRIDGVGLDGDQEDSVNSTVVYAAVEDIGDGKHEAVYNATKTGNYSLEVVDASDGEHAVGSPFQVVVEPNQAFAPATLVWWERQVCGSNVIHLQAVDFWHNNITQGGEAFVARWKPRENQVETVATAYEIVAADDDRADAASETTEEGDFWTSEDGWDDTASIAAGFFFPAPTTTNTTNASDNSGSQYASSGGDTGAYVTDVGGGRYEVTTAAVAGSYWLEIGVVEPGGLWGTYYEHGGVETEVKADLEGEYRFRVATDRSSRVALSVSGVELFDDLLPTSETTGGSAADMTSDEASAGTAMLSKGRTGSLLLAAGEMVPLQLRYAHATGEAWVRLEWTASRTKATEGLSVVPSTSLFHHRLGWKVAVDLHPAPTAAGASTVALWPPAPISDTDIGEDEGDGGDEELDEEEESEVGAGGGLHAGEGNDGTAGWMAGTGLKQVTAGKMMEIVVQARDDHGNHRGVGGDSVQMYARGPGGVMLHGGAVDTGDGNYTVSAWPVMAGAYHMSVLVSSLEPSRWALGYRSVEQAMAGAHVSGSPFRLLVVEGAVAANASLAFGVGIDSPLAGGVFGTSAFTIRARDSMGNRVSSGSTGDFNVELFLADEATVTMGDGVDPSPVSVGNAVYTAGGEYAATYNVTVAGDYALHVTQSLTGGHIAGSPFSLHVSPGPSYAATSVCDDCEAIFSAEGNFSVNSTKLVLFSARDAFGNTLETGGDEWFVRLRGAEEGVSDAEVRHPVVADQGSGSYSVAIKPGVTGLYEAQVLLLSKVSTEDFLADLGGRSRGGGLTAQYYTNARLAGRPLVTRIDPSIQLDWGSGVPPGVSRVGSTGGTVGIRWDGFLKAQVSGEFTFTISTGAGDESRLWIRDELAIDTFSTSPSDLVRSTSPVPDVTVASQNATLLTAGEVVRLRAEYVHHGGGGIVRAVRVVVGWESPGTLQPAQALPSFALFPSAGEIAGSPFAFSVV</sequence>
<dbReference type="InterPro" id="IPR013783">
    <property type="entry name" value="Ig-like_fold"/>
</dbReference>
<dbReference type="EMBL" id="FN649760">
    <property type="protein sequence ID" value="CBN79998.1"/>
    <property type="molecule type" value="Genomic_DNA"/>
</dbReference>
<keyword evidence="1" id="KW-0732">Signal</keyword>
<dbReference type="PROSITE" id="PS50194">
    <property type="entry name" value="FILAMIN_REPEAT"/>
    <property type="match status" value="6"/>
</dbReference>
<dbReference type="OrthoDB" id="442731at2759"/>
<feature type="domain" description="PA14" evidence="8">
    <location>
        <begin position="1967"/>
        <end position="2131"/>
    </location>
</feature>
<protein>
    <recommendedName>
        <fullName evidence="11">PA14 domain-containing protein</fullName>
    </recommendedName>
</protein>
<accession>D8LIF9</accession>
<dbReference type="CDD" id="cd00055">
    <property type="entry name" value="EGF_Lam"/>
    <property type="match status" value="1"/>
</dbReference>
<dbReference type="SMART" id="SM00758">
    <property type="entry name" value="PA14"/>
    <property type="match status" value="3"/>
</dbReference>
<dbReference type="eggNOG" id="KOG0518">
    <property type="taxonomic scope" value="Eukaryota"/>
</dbReference>
<dbReference type="InterPro" id="IPR001298">
    <property type="entry name" value="Filamin/ABP280_rpt"/>
</dbReference>
<dbReference type="SUPFAM" id="SSF56988">
    <property type="entry name" value="Anthrax protective antigen"/>
    <property type="match status" value="2"/>
</dbReference>
<feature type="disulfide bond" evidence="4">
    <location>
        <begin position="106"/>
        <end position="116"/>
    </location>
</feature>
<feature type="region of interest" description="Disordered" evidence="6">
    <location>
        <begin position="1360"/>
        <end position="1379"/>
    </location>
</feature>
<dbReference type="PROSITE" id="PS50026">
    <property type="entry name" value="EGF_3"/>
    <property type="match status" value="1"/>
</dbReference>
<keyword evidence="2" id="KW-0677">Repeat</keyword>
<evidence type="ECO:0000256" key="5">
    <source>
        <dbReference type="PROSITE-ProRule" id="PRU00087"/>
    </source>
</evidence>
<feature type="compositionally biased region" description="Gly residues" evidence="6">
    <location>
        <begin position="1602"/>
        <end position="1615"/>
    </location>
</feature>
<feature type="repeat" description="Filamin" evidence="5">
    <location>
        <begin position="1732"/>
        <end position="1851"/>
    </location>
</feature>
<dbReference type="Proteomes" id="UP000002630">
    <property type="component" value="Unassembled WGS sequence"/>
</dbReference>
<feature type="region of interest" description="Disordered" evidence="6">
    <location>
        <begin position="1044"/>
        <end position="1068"/>
    </location>
</feature>
<comment type="caution">
    <text evidence="4">Lacks conserved residue(s) required for the propagation of feature annotation.</text>
</comment>
<dbReference type="InParanoid" id="D8LIF9"/>
<feature type="repeat" description="Filamin" evidence="5">
    <location>
        <begin position="1024"/>
        <end position="1118"/>
    </location>
</feature>
<dbReference type="InterPro" id="IPR002049">
    <property type="entry name" value="LE_dom"/>
</dbReference>
<dbReference type="GO" id="GO:0016020">
    <property type="term" value="C:membrane"/>
    <property type="evidence" value="ECO:0007669"/>
    <property type="project" value="InterPro"/>
</dbReference>
<keyword evidence="4" id="KW-0245">EGF-like domain</keyword>